<feature type="chain" id="PRO_5032340681" evidence="2">
    <location>
        <begin position="26"/>
        <end position="153"/>
    </location>
</feature>
<feature type="region of interest" description="Disordered" evidence="1">
    <location>
        <begin position="94"/>
        <end position="131"/>
    </location>
</feature>
<organism evidence="3 4">
    <name type="scientific">Pseudonocardia bannensis</name>
    <dbReference type="NCBI Taxonomy" id="630973"/>
    <lineage>
        <taxon>Bacteria</taxon>
        <taxon>Bacillati</taxon>
        <taxon>Actinomycetota</taxon>
        <taxon>Actinomycetes</taxon>
        <taxon>Pseudonocardiales</taxon>
        <taxon>Pseudonocardiaceae</taxon>
        <taxon>Pseudonocardia</taxon>
    </lineage>
</organism>
<evidence type="ECO:0000256" key="1">
    <source>
        <dbReference type="SAM" id="MobiDB-lite"/>
    </source>
</evidence>
<feature type="compositionally biased region" description="Pro residues" evidence="1">
    <location>
        <begin position="42"/>
        <end position="58"/>
    </location>
</feature>
<sequence>MRFPRPRLLATGAVLGALSVSAATAATLTGAAGEGEVALPGFEPPPAASGVPMTPPTPVAASSADPMAPVTGGQIAALAVGSAQNRATALIEAQRQAAAEQEKAVAQRETSTRPRSEEPRAQGYQEQRREDVRNRIREACSRGYLDGPICRAG</sequence>
<keyword evidence="2" id="KW-0732">Signal</keyword>
<keyword evidence="4" id="KW-1185">Reference proteome</keyword>
<evidence type="ECO:0000313" key="3">
    <source>
        <dbReference type="EMBL" id="NMH91551.1"/>
    </source>
</evidence>
<dbReference type="Proteomes" id="UP000586918">
    <property type="component" value="Unassembled WGS sequence"/>
</dbReference>
<feature type="region of interest" description="Disordered" evidence="1">
    <location>
        <begin position="37"/>
        <end position="68"/>
    </location>
</feature>
<feature type="signal peptide" evidence="2">
    <location>
        <begin position="1"/>
        <end position="25"/>
    </location>
</feature>
<reference evidence="3 4" key="1">
    <citation type="submission" date="2020-04" db="EMBL/GenBank/DDBJ databases">
        <authorList>
            <person name="Klaysubun C."/>
            <person name="Duangmal K."/>
            <person name="Lipun K."/>
        </authorList>
    </citation>
    <scope>NUCLEOTIDE SEQUENCE [LARGE SCALE GENOMIC DNA]</scope>
    <source>
        <strain evidence="3 4">DSM 45300</strain>
    </source>
</reference>
<protein>
    <submittedName>
        <fullName evidence="3">Uncharacterized protein</fullName>
    </submittedName>
</protein>
<gene>
    <name evidence="3" type="ORF">HF519_08120</name>
</gene>
<proteinExistence type="predicted"/>
<dbReference type="AlphaFoldDB" id="A0A848DG97"/>
<evidence type="ECO:0000313" key="4">
    <source>
        <dbReference type="Proteomes" id="UP000586918"/>
    </source>
</evidence>
<accession>A0A848DG97</accession>
<evidence type="ECO:0000256" key="2">
    <source>
        <dbReference type="SAM" id="SignalP"/>
    </source>
</evidence>
<dbReference type="EMBL" id="JAAXKZ010000020">
    <property type="protein sequence ID" value="NMH91551.1"/>
    <property type="molecule type" value="Genomic_DNA"/>
</dbReference>
<dbReference type="RefSeq" id="WP_169411730.1">
    <property type="nucleotide sequence ID" value="NZ_JAAXKZ010000020.1"/>
</dbReference>
<comment type="caution">
    <text evidence="3">The sequence shown here is derived from an EMBL/GenBank/DDBJ whole genome shotgun (WGS) entry which is preliminary data.</text>
</comment>
<name>A0A848DG97_9PSEU</name>
<feature type="compositionally biased region" description="Basic and acidic residues" evidence="1">
    <location>
        <begin position="100"/>
        <end position="131"/>
    </location>
</feature>